<dbReference type="KEGG" id="acab:QRX50_45205"/>
<dbReference type="AlphaFoldDB" id="A0A9Y2MU44"/>
<keyword evidence="3" id="KW-1185">Reference proteome</keyword>
<dbReference type="EMBL" id="CP127294">
    <property type="protein sequence ID" value="WIX78476.1"/>
    <property type="molecule type" value="Genomic_DNA"/>
</dbReference>
<dbReference type="InterPro" id="IPR025117">
    <property type="entry name" value="DUF4037"/>
</dbReference>
<name>A0A9Y2MU44_9PSEU</name>
<gene>
    <name evidence="2" type="ORF">QRX50_45205</name>
</gene>
<feature type="domain" description="DUF4037" evidence="1">
    <location>
        <begin position="22"/>
        <end position="100"/>
    </location>
</feature>
<dbReference type="Proteomes" id="UP001236014">
    <property type="component" value="Chromosome"/>
</dbReference>
<organism evidence="2 3">
    <name type="scientific">Amycolatopsis carbonis</name>
    <dbReference type="NCBI Taxonomy" id="715471"/>
    <lineage>
        <taxon>Bacteria</taxon>
        <taxon>Bacillati</taxon>
        <taxon>Actinomycetota</taxon>
        <taxon>Actinomycetes</taxon>
        <taxon>Pseudonocardiales</taxon>
        <taxon>Pseudonocardiaceae</taxon>
        <taxon>Amycolatopsis</taxon>
    </lineage>
</organism>
<evidence type="ECO:0000313" key="3">
    <source>
        <dbReference type="Proteomes" id="UP001236014"/>
    </source>
</evidence>
<protein>
    <submittedName>
        <fullName evidence="2">DUF4037 domain-containing protein</fullName>
    </submittedName>
</protein>
<evidence type="ECO:0000259" key="1">
    <source>
        <dbReference type="Pfam" id="PF13228"/>
    </source>
</evidence>
<dbReference type="RefSeq" id="WP_285969192.1">
    <property type="nucleotide sequence ID" value="NZ_CP127294.1"/>
</dbReference>
<reference evidence="2 3" key="1">
    <citation type="submission" date="2023-06" db="EMBL/GenBank/DDBJ databases">
        <authorList>
            <person name="Oyuntsetseg B."/>
            <person name="Kim S.B."/>
        </authorList>
    </citation>
    <scope>NUCLEOTIDE SEQUENCE [LARGE SCALE GENOMIC DNA]</scope>
    <source>
        <strain evidence="2 3">2-15</strain>
    </source>
</reference>
<sequence>MDTWFTARLGFLHGESVSRADWLTTPTQTLAELTGGAVFHDGLGRLDALRAALAWDPDDVWREVLAGQWRRIAQEEAFVGRCGEVGDELESAVVAARPLRQNTIDSG</sequence>
<dbReference type="Pfam" id="PF13228">
    <property type="entry name" value="DUF4037"/>
    <property type="match status" value="1"/>
</dbReference>
<evidence type="ECO:0000313" key="2">
    <source>
        <dbReference type="EMBL" id="WIX78476.1"/>
    </source>
</evidence>
<proteinExistence type="predicted"/>
<accession>A0A9Y2MU44</accession>